<sequence>MTTSAPPQPVPRPGDAGRRPRRRGTTALAALAGLLAAALTLGVAEVVAAVVAPSAAPVLAVGDAFVDLTPGWLKDFAISTFGTNDKLALLVGIGLVLVVLASLAGVLGRRRRVLGDVLVIALGVVGAVAAASRPDAVTLSPLPSLVGAVGGLLALHWLLDRLPRRGAAQDDGTSRRGFLVAAGATGGLAVLSFVGGRALGAASRGVASVRSALRLPAPAVTAPPVPEGVDVGVDGVVPWQTPNPDFYRIDTALTVPRVDPSTWTLRVHGMVEEEVEIDFAELLDSELLETWVTLTCVSNEVGGDLISNARWLGLPVRELLARARPTADADMVLSTSVDGWTASTPLEALVDDDVDAILAVAMNGEPLPTEHGFPVRMVVPGLYGFVSATKWVVDLEVTRYDRATAYWTDRGWAERGPIKTQSRIEVPEPLSRRPVGQAVAAGTAWAQGRGVARVELRLDDGEWQEAELAAAYNDQTWVQWRFPYDLPEGSHTLTVRATDETGATQVQERVPPIPDGASGWHSITVTGTSDD</sequence>
<evidence type="ECO:0000313" key="5">
    <source>
        <dbReference type="EMBL" id="NNH23122.1"/>
    </source>
</evidence>
<evidence type="ECO:0000256" key="1">
    <source>
        <dbReference type="SAM" id="MobiDB-lite"/>
    </source>
</evidence>
<protein>
    <submittedName>
        <fullName evidence="5">Molybdopterin-dependent oxidoreductase</fullName>
    </submittedName>
</protein>
<dbReference type="RefSeq" id="WP_171202952.1">
    <property type="nucleotide sequence ID" value="NZ_BAAANP010000006.1"/>
</dbReference>
<dbReference type="SUPFAM" id="SSF81296">
    <property type="entry name" value="E set domains"/>
    <property type="match status" value="1"/>
</dbReference>
<feature type="transmembrane region" description="Helical" evidence="2">
    <location>
        <begin position="138"/>
        <end position="158"/>
    </location>
</feature>
<feature type="domain" description="Oxidoreductase molybdopterin-binding" evidence="3">
    <location>
        <begin position="253"/>
        <end position="403"/>
    </location>
</feature>
<dbReference type="AlphaFoldDB" id="A0A849BQN0"/>
<dbReference type="Gene3D" id="2.60.40.650">
    <property type="match status" value="1"/>
</dbReference>
<feature type="region of interest" description="Disordered" evidence="1">
    <location>
        <begin position="1"/>
        <end position="22"/>
    </location>
</feature>
<keyword evidence="2" id="KW-1133">Transmembrane helix</keyword>
<evidence type="ECO:0000259" key="3">
    <source>
        <dbReference type="Pfam" id="PF00174"/>
    </source>
</evidence>
<dbReference type="InterPro" id="IPR005066">
    <property type="entry name" value="MoCF_OxRdtse_dimer"/>
</dbReference>
<evidence type="ECO:0000313" key="6">
    <source>
        <dbReference type="Proteomes" id="UP000555552"/>
    </source>
</evidence>
<feature type="transmembrane region" description="Helical" evidence="2">
    <location>
        <begin position="87"/>
        <end position="106"/>
    </location>
</feature>
<dbReference type="PANTHER" id="PTHR19372:SF7">
    <property type="entry name" value="SULFITE OXIDASE, MITOCHONDRIAL"/>
    <property type="match status" value="1"/>
</dbReference>
<dbReference type="GO" id="GO:0006790">
    <property type="term" value="P:sulfur compound metabolic process"/>
    <property type="evidence" value="ECO:0007669"/>
    <property type="project" value="TreeGrafter"/>
</dbReference>
<proteinExistence type="predicted"/>
<dbReference type="InterPro" id="IPR014756">
    <property type="entry name" value="Ig_E-set"/>
</dbReference>
<name>A0A849BQN0_9ACTN</name>
<dbReference type="EMBL" id="JABEMA010000100">
    <property type="protein sequence ID" value="NNH23122.1"/>
    <property type="molecule type" value="Genomic_DNA"/>
</dbReference>
<feature type="domain" description="Moybdenum cofactor oxidoreductase dimerisation" evidence="4">
    <location>
        <begin position="438"/>
        <end position="509"/>
    </location>
</feature>
<dbReference type="GO" id="GO:0020037">
    <property type="term" value="F:heme binding"/>
    <property type="evidence" value="ECO:0007669"/>
    <property type="project" value="TreeGrafter"/>
</dbReference>
<dbReference type="GO" id="GO:0043546">
    <property type="term" value="F:molybdopterin cofactor binding"/>
    <property type="evidence" value="ECO:0007669"/>
    <property type="project" value="TreeGrafter"/>
</dbReference>
<dbReference type="InterPro" id="IPR000572">
    <property type="entry name" value="OxRdtase_Mopterin-bd_dom"/>
</dbReference>
<reference evidence="5 6" key="1">
    <citation type="submission" date="2020-05" db="EMBL/GenBank/DDBJ databases">
        <title>MicrobeNet Type strains.</title>
        <authorList>
            <person name="Nicholson A.C."/>
        </authorList>
    </citation>
    <scope>NUCLEOTIDE SEQUENCE [LARGE SCALE GENOMIC DNA]</scope>
    <source>
        <strain evidence="5 6">JCM 14547</strain>
    </source>
</reference>
<dbReference type="GO" id="GO:0008482">
    <property type="term" value="F:sulfite oxidase activity"/>
    <property type="evidence" value="ECO:0007669"/>
    <property type="project" value="TreeGrafter"/>
</dbReference>
<keyword evidence="2" id="KW-0812">Transmembrane</keyword>
<dbReference type="Pfam" id="PF00174">
    <property type="entry name" value="Oxidored_molyb"/>
    <property type="match status" value="1"/>
</dbReference>
<dbReference type="Gene3D" id="3.90.420.10">
    <property type="entry name" value="Oxidoreductase, molybdopterin-binding domain"/>
    <property type="match status" value="1"/>
</dbReference>
<comment type="caution">
    <text evidence="5">The sequence shown here is derived from an EMBL/GenBank/DDBJ whole genome shotgun (WGS) entry which is preliminary data.</text>
</comment>
<feature type="transmembrane region" description="Helical" evidence="2">
    <location>
        <begin position="113"/>
        <end position="132"/>
    </location>
</feature>
<organism evidence="5 6">
    <name type="scientific">Pseudokineococcus marinus</name>
    <dbReference type="NCBI Taxonomy" id="351215"/>
    <lineage>
        <taxon>Bacteria</taxon>
        <taxon>Bacillati</taxon>
        <taxon>Actinomycetota</taxon>
        <taxon>Actinomycetes</taxon>
        <taxon>Kineosporiales</taxon>
        <taxon>Kineosporiaceae</taxon>
        <taxon>Pseudokineococcus</taxon>
    </lineage>
</organism>
<keyword evidence="6" id="KW-1185">Reference proteome</keyword>
<dbReference type="Proteomes" id="UP000555552">
    <property type="component" value="Unassembled WGS sequence"/>
</dbReference>
<evidence type="ECO:0000256" key="2">
    <source>
        <dbReference type="SAM" id="Phobius"/>
    </source>
</evidence>
<dbReference type="SUPFAM" id="SSF56524">
    <property type="entry name" value="Oxidoreductase molybdopterin-binding domain"/>
    <property type="match status" value="1"/>
</dbReference>
<dbReference type="InterPro" id="IPR036374">
    <property type="entry name" value="OxRdtase_Mopterin-bd_sf"/>
</dbReference>
<feature type="compositionally biased region" description="Pro residues" evidence="1">
    <location>
        <begin position="1"/>
        <end position="12"/>
    </location>
</feature>
<accession>A0A849BQN0</accession>
<feature type="transmembrane region" description="Helical" evidence="2">
    <location>
        <begin position="28"/>
        <end position="52"/>
    </location>
</feature>
<evidence type="ECO:0000259" key="4">
    <source>
        <dbReference type="Pfam" id="PF03404"/>
    </source>
</evidence>
<feature type="transmembrane region" description="Helical" evidence="2">
    <location>
        <begin position="178"/>
        <end position="200"/>
    </location>
</feature>
<dbReference type="PANTHER" id="PTHR19372">
    <property type="entry name" value="SULFITE REDUCTASE"/>
    <property type="match status" value="1"/>
</dbReference>
<keyword evidence="2" id="KW-0472">Membrane</keyword>
<gene>
    <name evidence="5" type="ORF">HLB09_08460</name>
</gene>
<dbReference type="Pfam" id="PF03404">
    <property type="entry name" value="Mo-co_dimer"/>
    <property type="match status" value="1"/>
</dbReference>